<comment type="caution">
    <text evidence="1">The sequence shown here is derived from an EMBL/GenBank/DDBJ whole genome shotgun (WGS) entry which is preliminary data.</text>
</comment>
<proteinExistence type="predicted"/>
<gene>
    <name evidence="1" type="ORF">LCGC14_0779070</name>
</gene>
<dbReference type="EMBL" id="LAZR01002003">
    <property type="protein sequence ID" value="KKN35903.1"/>
    <property type="molecule type" value="Genomic_DNA"/>
</dbReference>
<dbReference type="AlphaFoldDB" id="A0A0F9T367"/>
<name>A0A0F9T367_9ZZZZ</name>
<organism evidence="1">
    <name type="scientific">marine sediment metagenome</name>
    <dbReference type="NCBI Taxonomy" id="412755"/>
    <lineage>
        <taxon>unclassified sequences</taxon>
        <taxon>metagenomes</taxon>
        <taxon>ecological metagenomes</taxon>
    </lineage>
</organism>
<protein>
    <submittedName>
        <fullName evidence="1">Uncharacterized protein</fullName>
    </submittedName>
</protein>
<accession>A0A0F9T367</accession>
<reference evidence="1" key="1">
    <citation type="journal article" date="2015" name="Nature">
        <title>Complex archaea that bridge the gap between prokaryotes and eukaryotes.</title>
        <authorList>
            <person name="Spang A."/>
            <person name="Saw J.H."/>
            <person name="Jorgensen S.L."/>
            <person name="Zaremba-Niedzwiedzka K."/>
            <person name="Martijn J."/>
            <person name="Lind A.E."/>
            <person name="van Eijk R."/>
            <person name="Schleper C."/>
            <person name="Guy L."/>
            <person name="Ettema T.J."/>
        </authorList>
    </citation>
    <scope>NUCLEOTIDE SEQUENCE</scope>
</reference>
<evidence type="ECO:0000313" key="1">
    <source>
        <dbReference type="EMBL" id="KKN35903.1"/>
    </source>
</evidence>
<sequence length="64" mass="7222">MDRRQARRQVLDDVGAIELIRDGLEALAEQADGDGDPIFAGELRRFTDKVTDTLEKMYVWAGNI</sequence>